<dbReference type="Proteomes" id="UP000839893">
    <property type="component" value="Unassembled WGS sequence"/>
</dbReference>
<reference evidence="3" key="1">
    <citation type="submission" date="2018-06" db="EMBL/GenBank/DDBJ databases">
        <authorList>
            <person name="Ashton P.M."/>
            <person name="Dallman T."/>
            <person name="Nair S."/>
            <person name="De Pinna E."/>
            <person name="Peters T."/>
            <person name="Grant K."/>
        </authorList>
    </citation>
    <scope>NUCLEOTIDE SEQUENCE [LARGE SCALE GENOMIC DNA]</scope>
    <source>
        <strain evidence="3">529841</strain>
    </source>
</reference>
<dbReference type="EMBL" id="AAHIPB010000003">
    <property type="protein sequence ID" value="EBW5240731.1"/>
    <property type="molecule type" value="Genomic_DNA"/>
</dbReference>
<dbReference type="Pfam" id="PF24883">
    <property type="entry name" value="NPHP3_N"/>
    <property type="match status" value="1"/>
</dbReference>
<dbReference type="InterPro" id="IPR038461">
    <property type="entry name" value="Schlafen_AlbA_2_dom_sf"/>
</dbReference>
<gene>
    <name evidence="3" type="ORF">DPS86_07065</name>
</gene>
<organism evidence="3">
    <name type="scientific">Salmonella enterica subsp. enterica serovar Bredeney</name>
    <dbReference type="NCBI Taxonomy" id="134047"/>
    <lineage>
        <taxon>Bacteria</taxon>
        <taxon>Pseudomonadati</taxon>
        <taxon>Pseudomonadota</taxon>
        <taxon>Gammaproteobacteria</taxon>
        <taxon>Enterobacterales</taxon>
        <taxon>Enterobacteriaceae</taxon>
        <taxon>Salmonella</taxon>
    </lineage>
</organism>
<dbReference type="InterPro" id="IPR027417">
    <property type="entry name" value="P-loop_NTPase"/>
</dbReference>
<name>A0A5W2T5X3_SALET</name>
<evidence type="ECO:0000313" key="3">
    <source>
        <dbReference type="EMBL" id="EBW5240731.1"/>
    </source>
</evidence>
<evidence type="ECO:0000256" key="1">
    <source>
        <dbReference type="ARBA" id="ARBA00022737"/>
    </source>
</evidence>
<proteinExistence type="predicted"/>
<dbReference type="Gene3D" id="3.30.950.30">
    <property type="entry name" value="Schlafen, AAA domain"/>
    <property type="match status" value="1"/>
</dbReference>
<dbReference type="AlphaFoldDB" id="A0A5W2T5X3"/>
<dbReference type="SUPFAM" id="SSF52540">
    <property type="entry name" value="P-loop containing nucleoside triphosphate hydrolases"/>
    <property type="match status" value="1"/>
</dbReference>
<protein>
    <submittedName>
        <fullName evidence="3">NACHT domain-containing protein</fullName>
    </submittedName>
</protein>
<sequence length="979" mass="114260">METDLQWLLSQSESPILEFKQEWYWNDSTEKEEMNVKWGEFLKDLVSLFNGYLGYVGKPRYLIFGYSESENRTYDIDTASIKQLSNLIVFKKDLSRRLEGLITPNHLHFSIEQVEHDGNKLIIFEITPPAYLIELKRELQTKTKSLDSGSVLLRKGQKTDEVRTASPAEIENIKIELNDFRISADYNKFYTGNESPISKDRSIEKTIQSYMDKNTSYSLAEGFPVKTKSWKENVIYEIYRLNDEFSGVKEFIYIHENANQGKTLADIRNKNHLINQNSAIILIERPNIKDIDKRKENLKRLFSTQYVYFIDEFGYEFLYKDCMLPYEKFDQSDFVDSFYKNEQDQNISALERVKQWFDSENEPLFVISGHGGIGKTTIAKQFLDFVYETHKSGVLFIDSKEIINELSRKFSSKNKICDVYDFYTALMDSDDAEDSRFNRELLKLSIDNGSLIIALDGIDEVIAKLGDKFDVEKFITSIFDEYSSELNKTKILITCRDHFWNDVRRSLIIPEIKISPFNEQLALDFYTKKLNNDQKKIAKALEIAEKFAIEHNENTKKYIPFLVDIIARIVNSPTFSGLNEIEKKSEYLSNVHNVDILISLICEREVVKLGTFSVDKQVLFFMKMASEKTNGISIYDVKSVLSEINVDNNDLIIENFKGHPLIDFHGNKFNFRYDVFDIYFKSLLIVNYFKKLDILSLDEKMIDTISGYLKYDSSFTRSVSEKLSFSDDMLLFLLENIEAIKTKDSANIELFISSLVILTLDIIYLDPSYQFNTETRTKIIEKLFSDSENVIDGLCLTDVFGNSGTKAIFDFRDKKLLNCHFNNYQYFWECLMNLNTRFERSTFKDIDPREGVNYTLYDNMFSNDCDLNLIKHLISEKKQEAQNSLDSIRSDVLKAFKIFYKRGNFYPRKQEEVRKKLSTISILSYMIDNNVIVKFKDPKKPTMQQYNISPKYKTVIDFIEQGIPSEELSTLVNDIQLSC</sequence>
<comment type="caution">
    <text evidence="3">The sequence shown here is derived from an EMBL/GenBank/DDBJ whole genome shotgun (WGS) entry which is preliminary data.</text>
</comment>
<accession>A0A5W2T5X3</accession>
<dbReference type="InterPro" id="IPR056884">
    <property type="entry name" value="NPHP3-like_N"/>
</dbReference>
<dbReference type="Gene3D" id="3.40.50.300">
    <property type="entry name" value="P-loop containing nucleotide triphosphate hydrolases"/>
    <property type="match status" value="1"/>
</dbReference>
<evidence type="ECO:0000259" key="2">
    <source>
        <dbReference type="Pfam" id="PF24883"/>
    </source>
</evidence>
<keyword evidence="1" id="KW-0677">Repeat</keyword>
<feature type="domain" description="Nephrocystin 3-like N-terminal" evidence="2">
    <location>
        <begin position="351"/>
        <end position="496"/>
    </location>
</feature>